<evidence type="ECO:0000313" key="2">
    <source>
        <dbReference type="Proteomes" id="UP001285921"/>
    </source>
</evidence>
<reference evidence="1 2" key="1">
    <citation type="submission" date="2023-05" db="EMBL/GenBank/DDBJ databases">
        <title>Draft genome of Paenibacillus sp. CCS26.</title>
        <authorList>
            <person name="Akita H."/>
            <person name="Shinto Y."/>
            <person name="Kimura Z."/>
        </authorList>
    </citation>
    <scope>NUCLEOTIDE SEQUENCE [LARGE SCALE GENOMIC DNA]</scope>
    <source>
        <strain evidence="1 2">CCS26</strain>
    </source>
</reference>
<gene>
    <name evidence="1" type="ORF">PghCCS26_32960</name>
</gene>
<dbReference type="Proteomes" id="UP001285921">
    <property type="component" value="Unassembled WGS sequence"/>
</dbReference>
<evidence type="ECO:0000313" key="1">
    <source>
        <dbReference type="EMBL" id="GMK46167.1"/>
    </source>
</evidence>
<sequence>MYRPFFEENAVNTLSVDPKYAKAAGIIPQPDKELLIMTEVVTINGYTIRERSILTVEGAE</sequence>
<keyword evidence="2" id="KW-1185">Reference proteome</keyword>
<proteinExistence type="predicted"/>
<accession>A0ABQ6NM29</accession>
<comment type="caution">
    <text evidence="1">The sequence shown here is derived from an EMBL/GenBank/DDBJ whole genome shotgun (WGS) entry which is preliminary data.</text>
</comment>
<dbReference type="EMBL" id="BTCL01000011">
    <property type="protein sequence ID" value="GMK46167.1"/>
    <property type="molecule type" value="Genomic_DNA"/>
</dbReference>
<organism evidence="1 2">
    <name type="scientific">Paenibacillus glycanilyticus</name>
    <dbReference type="NCBI Taxonomy" id="126569"/>
    <lineage>
        <taxon>Bacteria</taxon>
        <taxon>Bacillati</taxon>
        <taxon>Bacillota</taxon>
        <taxon>Bacilli</taxon>
        <taxon>Bacillales</taxon>
        <taxon>Paenibacillaceae</taxon>
        <taxon>Paenibacillus</taxon>
    </lineage>
</organism>
<name>A0ABQ6NM29_9BACL</name>
<protein>
    <submittedName>
        <fullName evidence="1">Uncharacterized protein</fullName>
    </submittedName>
</protein>